<dbReference type="AlphaFoldDB" id="A0AAP2W5M5"/>
<evidence type="ECO:0000259" key="3">
    <source>
        <dbReference type="PROSITE" id="PS01031"/>
    </source>
</evidence>
<accession>A0AAP2W5M5</accession>
<dbReference type="Proteomes" id="UP001320159">
    <property type="component" value="Unassembled WGS sequence"/>
</dbReference>
<dbReference type="PROSITE" id="PS01031">
    <property type="entry name" value="SHSP"/>
    <property type="match status" value="1"/>
</dbReference>
<comment type="similarity">
    <text evidence="1 2">Belongs to the small heat shock protein (HSP20) family.</text>
</comment>
<comment type="caution">
    <text evidence="5">The sequence shown here is derived from an EMBL/GenBank/DDBJ whole genome shotgun (WGS) entry which is preliminary data.</text>
</comment>
<dbReference type="InterPro" id="IPR008978">
    <property type="entry name" value="HSP20-like_chaperone"/>
</dbReference>
<proteinExistence type="inferred from homology"/>
<dbReference type="PROSITE" id="PS51203">
    <property type="entry name" value="CS"/>
    <property type="match status" value="1"/>
</dbReference>
<evidence type="ECO:0000313" key="6">
    <source>
        <dbReference type="Proteomes" id="UP001320159"/>
    </source>
</evidence>
<feature type="domain" description="CS" evidence="4">
    <location>
        <begin position="41"/>
        <end position="147"/>
    </location>
</feature>
<keyword evidence="6" id="KW-1185">Reference proteome</keyword>
<feature type="domain" description="SHSP" evidence="3">
    <location>
        <begin position="36"/>
        <end position="147"/>
    </location>
</feature>
<evidence type="ECO:0000259" key="4">
    <source>
        <dbReference type="PROSITE" id="PS51203"/>
    </source>
</evidence>
<dbReference type="InterPro" id="IPR002068">
    <property type="entry name" value="A-crystallin/Hsp20_dom"/>
</dbReference>
<evidence type="ECO:0000313" key="5">
    <source>
        <dbReference type="EMBL" id="MCD1294478.1"/>
    </source>
</evidence>
<reference evidence="5 6" key="1">
    <citation type="submission" date="2017-11" db="EMBL/GenBank/DDBJ databases">
        <title>Isolation and Characterization of Family Methanocellaceae Species from Potential Methane Hydrate Area Offshore Southwestern Taiwan.</title>
        <authorList>
            <person name="Zhang W.-L."/>
            <person name="Chen W.-C."/>
            <person name="Lai M.-C."/>
            <person name="Chen S.-C."/>
        </authorList>
    </citation>
    <scope>NUCLEOTIDE SEQUENCE [LARGE SCALE GENOMIC DNA]</scope>
    <source>
        <strain evidence="5 6">CWC-04</strain>
    </source>
</reference>
<dbReference type="EMBL" id="PGCK01000003">
    <property type="protein sequence ID" value="MCD1294478.1"/>
    <property type="molecule type" value="Genomic_DNA"/>
</dbReference>
<dbReference type="SUPFAM" id="SSF49764">
    <property type="entry name" value="HSP20-like chaperones"/>
    <property type="match status" value="1"/>
</dbReference>
<name>A0AAP2W5M5_9EURY</name>
<organism evidence="5 6">
    <name type="scientific">Methanooceanicella nereidis</name>
    <dbReference type="NCBI Taxonomy" id="2052831"/>
    <lineage>
        <taxon>Archaea</taxon>
        <taxon>Methanobacteriati</taxon>
        <taxon>Methanobacteriota</taxon>
        <taxon>Stenosarchaea group</taxon>
        <taxon>Methanomicrobia</taxon>
        <taxon>Methanocellales</taxon>
        <taxon>Methanocellaceae</taxon>
        <taxon>Methanooceanicella</taxon>
    </lineage>
</organism>
<dbReference type="InterPro" id="IPR007052">
    <property type="entry name" value="CS_dom"/>
</dbReference>
<dbReference type="Pfam" id="PF00011">
    <property type="entry name" value="HSP20"/>
    <property type="match status" value="1"/>
</dbReference>
<dbReference type="InterPro" id="IPR031107">
    <property type="entry name" value="Small_HSP"/>
</dbReference>
<evidence type="ECO:0000256" key="1">
    <source>
        <dbReference type="PROSITE-ProRule" id="PRU00285"/>
    </source>
</evidence>
<sequence>MRYIWDPFDELRKMQYKMSRILGEMPELMEPSEMLPSTESAQVPYVDVLERENEIVVTADLPGVDKKDIKLNVQDNTLEISAEKRVEKEVKEEGYIKRERAYDRFYRTILLPTGVDFSNSKASFNNGVLEIVMPKLEETKKKTIPIS</sequence>
<dbReference type="PANTHER" id="PTHR11527">
    <property type="entry name" value="HEAT-SHOCK PROTEIN 20 FAMILY MEMBER"/>
    <property type="match status" value="1"/>
</dbReference>
<protein>
    <submittedName>
        <fullName evidence="5">Hsp20/alpha crystallin family protein</fullName>
    </submittedName>
</protein>
<dbReference type="CDD" id="cd06464">
    <property type="entry name" value="ACD_sHsps-like"/>
    <property type="match status" value="1"/>
</dbReference>
<gene>
    <name evidence="5" type="ORF">CUJ83_05620</name>
</gene>
<evidence type="ECO:0000256" key="2">
    <source>
        <dbReference type="RuleBase" id="RU003616"/>
    </source>
</evidence>
<dbReference type="Gene3D" id="2.60.40.790">
    <property type="match status" value="1"/>
</dbReference>
<dbReference type="RefSeq" id="WP_230741306.1">
    <property type="nucleotide sequence ID" value="NZ_PGCK01000003.1"/>
</dbReference>